<feature type="domain" description="C2H2-type" evidence="2">
    <location>
        <begin position="39"/>
        <end position="62"/>
    </location>
</feature>
<dbReference type="InParanoid" id="A0A7R8V046"/>
<organism evidence="3 4">
    <name type="scientific">Hermetia illucens</name>
    <name type="common">Black soldier fly</name>
    <dbReference type="NCBI Taxonomy" id="343691"/>
    <lineage>
        <taxon>Eukaryota</taxon>
        <taxon>Metazoa</taxon>
        <taxon>Ecdysozoa</taxon>
        <taxon>Arthropoda</taxon>
        <taxon>Hexapoda</taxon>
        <taxon>Insecta</taxon>
        <taxon>Pterygota</taxon>
        <taxon>Neoptera</taxon>
        <taxon>Endopterygota</taxon>
        <taxon>Diptera</taxon>
        <taxon>Brachycera</taxon>
        <taxon>Stratiomyomorpha</taxon>
        <taxon>Stratiomyidae</taxon>
        <taxon>Hermetiinae</taxon>
        <taxon>Hermetia</taxon>
    </lineage>
</organism>
<evidence type="ECO:0000256" key="1">
    <source>
        <dbReference type="SAM" id="MobiDB-lite"/>
    </source>
</evidence>
<gene>
    <name evidence="3" type="ORF">HERILL_LOCUS12851</name>
</gene>
<protein>
    <recommendedName>
        <fullName evidence="2">C2H2-type domain-containing protein</fullName>
    </recommendedName>
</protein>
<dbReference type="InterPro" id="IPR013087">
    <property type="entry name" value="Znf_C2H2_type"/>
</dbReference>
<name>A0A7R8V046_HERIL</name>
<reference evidence="3 4" key="1">
    <citation type="submission" date="2020-11" db="EMBL/GenBank/DDBJ databases">
        <authorList>
            <person name="Wallbank WR R."/>
            <person name="Pardo Diaz C."/>
            <person name="Kozak K."/>
            <person name="Martin S."/>
            <person name="Jiggins C."/>
            <person name="Moest M."/>
            <person name="Warren A I."/>
            <person name="Generalovic N T."/>
            <person name="Byers J.R.P. K."/>
            <person name="Montejo-Kovacevich G."/>
            <person name="Yen C E."/>
        </authorList>
    </citation>
    <scope>NUCLEOTIDE SEQUENCE [LARGE SCALE GENOMIC DNA]</scope>
</reference>
<dbReference type="PROSITE" id="PS00028">
    <property type="entry name" value="ZINC_FINGER_C2H2_1"/>
    <property type="match status" value="1"/>
</dbReference>
<dbReference type="Proteomes" id="UP000594454">
    <property type="component" value="Chromosome 5"/>
</dbReference>
<accession>A0A7R8V046</accession>
<dbReference type="EMBL" id="LR899013">
    <property type="protein sequence ID" value="CAD7090365.1"/>
    <property type="molecule type" value="Genomic_DNA"/>
</dbReference>
<keyword evidence="4" id="KW-1185">Reference proteome</keyword>
<evidence type="ECO:0000313" key="4">
    <source>
        <dbReference type="Proteomes" id="UP000594454"/>
    </source>
</evidence>
<dbReference type="AlphaFoldDB" id="A0A7R8V046"/>
<feature type="region of interest" description="Disordered" evidence="1">
    <location>
        <begin position="1"/>
        <end position="32"/>
    </location>
</feature>
<sequence length="101" mass="11738">MKTVMDSHQVDKENGEDENDEEHSYGRGFPTNQGKTWKCENVKCNRRYQMQYDARSHKYEIHISLVEAESTPKPKLFQAATSKDAKRNESIFVGLENQKSI</sequence>
<evidence type="ECO:0000313" key="3">
    <source>
        <dbReference type="EMBL" id="CAD7090365.1"/>
    </source>
</evidence>
<proteinExistence type="predicted"/>
<evidence type="ECO:0000259" key="2">
    <source>
        <dbReference type="PROSITE" id="PS00028"/>
    </source>
</evidence>